<proteinExistence type="predicted"/>
<dbReference type="AlphaFoldDB" id="A0A9D2GBF4"/>
<name>A0A9D2GBF4_9FIRM</name>
<comment type="caution">
    <text evidence="1">The sequence shown here is derived from an EMBL/GenBank/DDBJ whole genome shotgun (WGS) entry which is preliminary data.</text>
</comment>
<organism evidence="1 2">
    <name type="scientific">Candidatus Mediterraneibacter stercoravium</name>
    <dbReference type="NCBI Taxonomy" id="2838685"/>
    <lineage>
        <taxon>Bacteria</taxon>
        <taxon>Bacillati</taxon>
        <taxon>Bacillota</taxon>
        <taxon>Clostridia</taxon>
        <taxon>Lachnospirales</taxon>
        <taxon>Lachnospiraceae</taxon>
        <taxon>Mediterraneibacter</taxon>
    </lineage>
</organism>
<reference evidence="1" key="2">
    <citation type="submission" date="2021-04" db="EMBL/GenBank/DDBJ databases">
        <authorList>
            <person name="Gilroy R."/>
        </authorList>
    </citation>
    <scope>NUCLEOTIDE SEQUENCE</scope>
    <source>
        <strain evidence="1">CHK196-3914</strain>
    </source>
</reference>
<accession>A0A9D2GBF4</accession>
<gene>
    <name evidence="1" type="ORF">H9723_10700</name>
</gene>
<evidence type="ECO:0000313" key="1">
    <source>
        <dbReference type="EMBL" id="HIZ75687.1"/>
    </source>
</evidence>
<protein>
    <submittedName>
        <fullName evidence="1">Uncharacterized protein</fullName>
    </submittedName>
</protein>
<dbReference type="Proteomes" id="UP000824116">
    <property type="component" value="Unassembled WGS sequence"/>
</dbReference>
<evidence type="ECO:0000313" key="2">
    <source>
        <dbReference type="Proteomes" id="UP000824116"/>
    </source>
</evidence>
<dbReference type="EMBL" id="DXAY01000253">
    <property type="protein sequence ID" value="HIZ75687.1"/>
    <property type="molecule type" value="Genomic_DNA"/>
</dbReference>
<reference evidence="1" key="1">
    <citation type="journal article" date="2021" name="PeerJ">
        <title>Extensive microbial diversity within the chicken gut microbiome revealed by metagenomics and culture.</title>
        <authorList>
            <person name="Gilroy R."/>
            <person name="Ravi A."/>
            <person name="Getino M."/>
            <person name="Pursley I."/>
            <person name="Horton D.L."/>
            <person name="Alikhan N.F."/>
            <person name="Baker D."/>
            <person name="Gharbi K."/>
            <person name="Hall N."/>
            <person name="Watson M."/>
            <person name="Adriaenssens E.M."/>
            <person name="Foster-Nyarko E."/>
            <person name="Jarju S."/>
            <person name="Secka A."/>
            <person name="Antonio M."/>
            <person name="Oren A."/>
            <person name="Chaudhuri R.R."/>
            <person name="La Ragione R."/>
            <person name="Hildebrand F."/>
            <person name="Pallen M.J."/>
        </authorList>
    </citation>
    <scope>NUCLEOTIDE SEQUENCE</scope>
    <source>
        <strain evidence="1">CHK196-3914</strain>
    </source>
</reference>
<sequence>MQKLEKILVTDKLVTELLVKIVVKAGPYLKTSVPNLADYSYKTRTVK</sequence>